<gene>
    <name evidence="1" type="ORF">MHBO_001778</name>
</gene>
<sequence length="402" mass="46242">MKFCDLPPNSLTEDFKSNANCHLDSNNKFAGVCETISNSIFFVEFYNSRESSNSRLECNDSYNKNLYMRKKFINLPSCEGVVFNADSCEKRDNQFYKEGCKITFNENKVYSQNFSDNFVLNTKNVNNLCGSIYTSCNIPDNVDTGNDCITKNNMFIQTCQFSAQDSYAFKNGMDFKKTHELRCPFTSNNFILVEGCNTQFLGDKSLNSNDCTIIGLYIFGNCDLSYNHIQFQNENNKLEQYFKYRCSEGNDNSRDIVPVKGCPVSNTNEIKLHTCNIIDGYFYLECEFKLPKGYQYLNSNGEYKDRLNRKCSINGIQDKTDFVIEKGCVLPTLNIENKLLFGTDCFIKEGYYYRTCSVEAEENYLIKLDSSFVEMFELKCVKGIANLETIIVVHCFFVIKSL</sequence>
<evidence type="ECO:0000313" key="2">
    <source>
        <dbReference type="Proteomes" id="UP001439008"/>
    </source>
</evidence>
<reference evidence="1 2" key="1">
    <citation type="journal article" date="2024" name="BMC Biol.">
        <title>Comparative genomics of Ascetosporea gives new insight into the evolutionary basis for animal parasitism in Rhizaria.</title>
        <authorList>
            <person name="Hiltunen Thoren M."/>
            <person name="Onut-Brannstrom I."/>
            <person name="Alfjorden A."/>
            <person name="Peckova H."/>
            <person name="Swords F."/>
            <person name="Hooper C."/>
            <person name="Holzer A.S."/>
            <person name="Bass D."/>
            <person name="Burki F."/>
        </authorList>
    </citation>
    <scope>NUCLEOTIDE SEQUENCE [LARGE SCALE GENOMIC DNA]</scope>
    <source>
        <strain evidence="1">20-A016</strain>
    </source>
</reference>
<organism evidence="1 2">
    <name type="scientific">Bonamia ostreae</name>
    <dbReference type="NCBI Taxonomy" id="126728"/>
    <lineage>
        <taxon>Eukaryota</taxon>
        <taxon>Sar</taxon>
        <taxon>Rhizaria</taxon>
        <taxon>Endomyxa</taxon>
        <taxon>Ascetosporea</taxon>
        <taxon>Haplosporida</taxon>
        <taxon>Bonamia</taxon>
    </lineage>
</organism>
<evidence type="ECO:0000313" key="1">
    <source>
        <dbReference type="EMBL" id="MES1920053.1"/>
    </source>
</evidence>
<dbReference type="EMBL" id="JBDODL010000494">
    <property type="protein sequence ID" value="MES1920053.1"/>
    <property type="molecule type" value="Genomic_DNA"/>
</dbReference>
<name>A0ABV2AK70_9EUKA</name>
<keyword evidence="2" id="KW-1185">Reference proteome</keyword>
<comment type="caution">
    <text evidence="1">The sequence shown here is derived from an EMBL/GenBank/DDBJ whole genome shotgun (WGS) entry which is preliminary data.</text>
</comment>
<proteinExistence type="predicted"/>
<protein>
    <submittedName>
        <fullName evidence="1">Uncharacterized protein</fullName>
    </submittedName>
</protein>
<dbReference type="Proteomes" id="UP001439008">
    <property type="component" value="Unassembled WGS sequence"/>
</dbReference>
<accession>A0ABV2AK70</accession>